<dbReference type="SUPFAM" id="SSF52499">
    <property type="entry name" value="Isochorismatase-like hydrolases"/>
    <property type="match status" value="1"/>
</dbReference>
<dbReference type="PANTHER" id="PTHR43559:SF2">
    <property type="entry name" value="HOMOLOG OF SLSA IN STM"/>
    <property type="match status" value="1"/>
</dbReference>
<dbReference type="Pfam" id="PF00857">
    <property type="entry name" value="Isochorismatase"/>
    <property type="match status" value="1"/>
</dbReference>
<feature type="chain" id="PRO_5002228778" evidence="1">
    <location>
        <begin position="28"/>
        <end position="250"/>
    </location>
</feature>
<proteinExistence type="predicted"/>
<evidence type="ECO:0000313" key="3">
    <source>
        <dbReference type="EMBL" id="KIT15162.1"/>
    </source>
</evidence>
<dbReference type="Gene3D" id="3.40.50.850">
    <property type="entry name" value="Isochorismatase-like"/>
    <property type="match status" value="1"/>
</dbReference>
<evidence type="ECO:0000313" key="4">
    <source>
        <dbReference type="Proteomes" id="UP000032232"/>
    </source>
</evidence>
<name>A0A0D1CK87_9RHOB</name>
<dbReference type="PANTHER" id="PTHR43559">
    <property type="entry name" value="HYDROLASE YCAC-RELATED"/>
    <property type="match status" value="1"/>
</dbReference>
<keyword evidence="4" id="KW-1185">Reference proteome</keyword>
<dbReference type="Proteomes" id="UP000032232">
    <property type="component" value="Unassembled WGS sequence"/>
</dbReference>
<dbReference type="InterPro" id="IPR000868">
    <property type="entry name" value="Isochorismatase-like_dom"/>
</dbReference>
<dbReference type="PATRIC" id="fig|935700.4.peg.3210"/>
<comment type="caution">
    <text evidence="3">The sequence shown here is derived from an EMBL/GenBank/DDBJ whole genome shotgun (WGS) entry which is preliminary data.</text>
</comment>
<dbReference type="STRING" id="935700.jaqu_31070"/>
<dbReference type="RefSeq" id="WP_201774374.1">
    <property type="nucleotide sequence ID" value="NZ_FZPF01000022.1"/>
</dbReference>
<gene>
    <name evidence="3" type="ORF">jaqu_31070</name>
</gene>
<dbReference type="AlphaFoldDB" id="A0A0D1CK87"/>
<feature type="domain" description="Isochorismatase-like" evidence="2">
    <location>
        <begin position="53"/>
        <end position="204"/>
    </location>
</feature>
<organism evidence="3 4">
    <name type="scientific">Jannaschia aquimarina</name>
    <dbReference type="NCBI Taxonomy" id="935700"/>
    <lineage>
        <taxon>Bacteria</taxon>
        <taxon>Pseudomonadati</taxon>
        <taxon>Pseudomonadota</taxon>
        <taxon>Alphaproteobacteria</taxon>
        <taxon>Rhodobacterales</taxon>
        <taxon>Roseobacteraceae</taxon>
        <taxon>Jannaschia</taxon>
    </lineage>
</organism>
<dbReference type="InterPro" id="IPR036380">
    <property type="entry name" value="Isochorismatase-like_sf"/>
</dbReference>
<sequence length="250" mass="26481">MPFPLPIRLRAAMLAVAATMLAATAFAQDASAPAPAPAPAMEVGQRLLDRDDTVFLMLDHQAGLMQIVNDIDPTQLRRNVAAKGMVAEFFGIPVIASTSVPEGPNGPLIPEVTENAPSATVIDRAGPINAWDDERIREAVEATGRNTIVISGILTSVCVAFPAIEMAAEGYHVIAAIDASGDYSDLASQTTIARLQQAGVVVESTFSILSQVHDTWDEQNTPVMAEAYSLVTPEYGAVLESYFATVQATN</sequence>
<evidence type="ECO:0000256" key="1">
    <source>
        <dbReference type="SAM" id="SignalP"/>
    </source>
</evidence>
<protein>
    <submittedName>
        <fullName evidence="3">Isochorismatase family protein</fullName>
    </submittedName>
</protein>
<reference evidence="3 4" key="1">
    <citation type="submission" date="2015-02" db="EMBL/GenBank/DDBJ databases">
        <title>Genome Sequence of Jannaschia aquimarina DSM28248, a member of the Roseobacter clade.</title>
        <authorList>
            <person name="Voget S."/>
            <person name="Daniel R."/>
        </authorList>
    </citation>
    <scope>NUCLEOTIDE SEQUENCE [LARGE SCALE GENOMIC DNA]</scope>
    <source>
        <strain evidence="3 4">GSW-M26</strain>
    </source>
</reference>
<dbReference type="InterPro" id="IPR053152">
    <property type="entry name" value="Hydrolase_YcaC-like"/>
</dbReference>
<dbReference type="EMBL" id="JYFE01000058">
    <property type="protein sequence ID" value="KIT15162.1"/>
    <property type="molecule type" value="Genomic_DNA"/>
</dbReference>
<evidence type="ECO:0000259" key="2">
    <source>
        <dbReference type="Pfam" id="PF00857"/>
    </source>
</evidence>
<keyword evidence="1" id="KW-0732">Signal</keyword>
<feature type="signal peptide" evidence="1">
    <location>
        <begin position="1"/>
        <end position="27"/>
    </location>
</feature>
<accession>A0A0D1CK87</accession>